<name>A0A1Q6IWT2_PHOVU</name>
<comment type="caution">
    <text evidence="2">The sequence shown here is derived from an EMBL/GenBank/DDBJ whole genome shotgun (WGS) entry which is preliminary data.</text>
</comment>
<sequence length="126" mass="13984">MKKGCPTSKRAAPVEWNHHQKESCSAILPGSLPLLLPEKEEEKHPKRHKENLPVKQLSPATIRTASGYRSPLQRKGFKRVGKKKAAGIKNKKRSCGCLEESRACSLSRRTAGVFPLFLPAWSVTGK</sequence>
<dbReference type="Proteomes" id="UP000186631">
    <property type="component" value="Unassembled WGS sequence"/>
</dbReference>
<organism evidence="2 3">
    <name type="scientific">Phocaeicola vulgatus</name>
    <name type="common">Bacteroides vulgatus</name>
    <dbReference type="NCBI Taxonomy" id="821"/>
    <lineage>
        <taxon>Bacteria</taxon>
        <taxon>Pseudomonadati</taxon>
        <taxon>Bacteroidota</taxon>
        <taxon>Bacteroidia</taxon>
        <taxon>Bacteroidales</taxon>
        <taxon>Bacteroidaceae</taxon>
        <taxon>Phocaeicola</taxon>
    </lineage>
</organism>
<feature type="region of interest" description="Disordered" evidence="1">
    <location>
        <begin position="39"/>
        <end position="58"/>
    </location>
</feature>
<accession>A0A1Q6IWT2</accession>
<gene>
    <name evidence="2" type="ORF">BHV80_12870</name>
</gene>
<reference evidence="2 3" key="1">
    <citation type="journal article" date="2016" name="Nat. Biotechnol.">
        <title>Measurement of bacterial replication rates in microbial communities.</title>
        <authorList>
            <person name="Brown C.T."/>
            <person name="Olm M.R."/>
            <person name="Thomas B.C."/>
            <person name="Banfield J.F."/>
        </authorList>
    </citation>
    <scope>NUCLEOTIDE SEQUENCE [LARGE SCALE GENOMIC DNA]</scope>
    <source>
        <strain evidence="2">42_262</strain>
    </source>
</reference>
<proteinExistence type="predicted"/>
<dbReference type="EMBL" id="MNQV01000214">
    <property type="protein sequence ID" value="OKZ45295.1"/>
    <property type="molecule type" value="Genomic_DNA"/>
</dbReference>
<protein>
    <submittedName>
        <fullName evidence="2">Uncharacterized protein</fullName>
    </submittedName>
</protein>
<evidence type="ECO:0000313" key="2">
    <source>
        <dbReference type="EMBL" id="OKZ45295.1"/>
    </source>
</evidence>
<evidence type="ECO:0000313" key="3">
    <source>
        <dbReference type="Proteomes" id="UP000186631"/>
    </source>
</evidence>
<evidence type="ECO:0000256" key="1">
    <source>
        <dbReference type="SAM" id="MobiDB-lite"/>
    </source>
</evidence>
<dbReference type="AlphaFoldDB" id="A0A1Q6IWT2"/>